<dbReference type="GO" id="GO:0030170">
    <property type="term" value="F:pyridoxal phosphate binding"/>
    <property type="evidence" value="ECO:0007669"/>
    <property type="project" value="InterPro"/>
</dbReference>
<dbReference type="AlphaFoldDB" id="A0A3D9UGW3"/>
<evidence type="ECO:0000313" key="7">
    <source>
        <dbReference type="Proteomes" id="UP000256294"/>
    </source>
</evidence>
<dbReference type="GO" id="GO:0008483">
    <property type="term" value="F:transaminase activity"/>
    <property type="evidence" value="ECO:0007669"/>
    <property type="project" value="UniProtKB-KW"/>
</dbReference>
<evidence type="ECO:0000256" key="5">
    <source>
        <dbReference type="RuleBase" id="RU003560"/>
    </source>
</evidence>
<evidence type="ECO:0000256" key="2">
    <source>
        <dbReference type="ARBA" id="ARBA00022576"/>
    </source>
</evidence>
<keyword evidence="2 6" id="KW-0032">Aminotransferase</keyword>
<dbReference type="InterPro" id="IPR050103">
    <property type="entry name" value="Class-III_PLP-dep_AT"/>
</dbReference>
<organism evidence="6 7">
    <name type="scientific">Xenorhabdus cabanillasii</name>
    <dbReference type="NCBI Taxonomy" id="351673"/>
    <lineage>
        <taxon>Bacteria</taxon>
        <taxon>Pseudomonadati</taxon>
        <taxon>Pseudomonadota</taxon>
        <taxon>Gammaproteobacteria</taxon>
        <taxon>Enterobacterales</taxon>
        <taxon>Morganellaceae</taxon>
        <taxon>Xenorhabdus</taxon>
    </lineage>
</organism>
<dbReference type="EMBL" id="QTUB01000001">
    <property type="protein sequence ID" value="REF28599.1"/>
    <property type="molecule type" value="Genomic_DNA"/>
</dbReference>
<dbReference type="InterPro" id="IPR015424">
    <property type="entry name" value="PyrdxlP-dep_Trfase"/>
</dbReference>
<dbReference type="Gene3D" id="3.90.1150.10">
    <property type="entry name" value="Aspartate Aminotransferase, domain 1"/>
    <property type="match status" value="1"/>
</dbReference>
<dbReference type="Proteomes" id="UP000256294">
    <property type="component" value="Unassembled WGS sequence"/>
</dbReference>
<sequence length="376" mass="40625">MIKTEQYSVQSASGANVVLENGQTLFDLATGGIGYSIKEIAERVKDKAMKMGLSNRVLMSEPLLKFCHSLSLLLPTNLSNTYVCSSGDEAFEGALKLCKALNPSSTVIAYVSGCQFGSLFFGRCLSNRAEFDSTKGFFNLNLLEIDRNNPLSFLDQGVDCLAICYSPLFLDETGELKPLSTKQLIALKDISRQLKVPLICNVNEFCMGVTGQLFGFDESIIVPDIVVLGGPIGGNLVPLGCYITSLDNANLIYGTSSPAKHGSTTGGNPLASIAGLSTLDYVQDKQAHKHFSKLGNQIAEYLQPYVASVTGSIVNVRIPHHVESLTLVEKLKQKGVLVKKPNGNILTLYPMLNSDPLDLKSALSIIKGMFDDNENI</sequence>
<keyword evidence="3 6" id="KW-0808">Transferase</keyword>
<evidence type="ECO:0000313" key="6">
    <source>
        <dbReference type="EMBL" id="REF28599.1"/>
    </source>
</evidence>
<reference evidence="6 7" key="1">
    <citation type="submission" date="2018-08" db="EMBL/GenBank/DDBJ databases">
        <title>Genomic Encyclopedia of Archaeal and Bacterial Type Strains, Phase II (KMG-II): from individual species to whole genera.</title>
        <authorList>
            <person name="Goeker M."/>
        </authorList>
    </citation>
    <scope>NUCLEOTIDE SEQUENCE [LARGE SCALE GENOMIC DNA]</scope>
    <source>
        <strain evidence="6 7">DSM 17905</strain>
    </source>
</reference>
<gene>
    <name evidence="6" type="ORF">BDD26_3535</name>
</gene>
<dbReference type="Pfam" id="PF00202">
    <property type="entry name" value="Aminotran_3"/>
    <property type="match status" value="2"/>
</dbReference>
<evidence type="ECO:0000256" key="3">
    <source>
        <dbReference type="ARBA" id="ARBA00022679"/>
    </source>
</evidence>
<evidence type="ECO:0000256" key="1">
    <source>
        <dbReference type="ARBA" id="ARBA00001933"/>
    </source>
</evidence>
<dbReference type="InterPro" id="IPR005814">
    <property type="entry name" value="Aminotrans_3"/>
</dbReference>
<comment type="similarity">
    <text evidence="5">Belongs to the class-III pyridoxal-phosphate-dependent aminotransferase family.</text>
</comment>
<comment type="caution">
    <text evidence="6">The sequence shown here is derived from an EMBL/GenBank/DDBJ whole genome shotgun (WGS) entry which is preliminary data.</text>
</comment>
<proteinExistence type="inferred from homology"/>
<dbReference type="RefSeq" id="WP_115827239.1">
    <property type="nucleotide sequence ID" value="NZ_QTUB01000001.1"/>
</dbReference>
<dbReference type="PANTHER" id="PTHR11986:SF79">
    <property type="entry name" value="ACETYLORNITHINE AMINOTRANSFERASE, MITOCHONDRIAL"/>
    <property type="match status" value="1"/>
</dbReference>
<evidence type="ECO:0000256" key="4">
    <source>
        <dbReference type="ARBA" id="ARBA00022898"/>
    </source>
</evidence>
<protein>
    <submittedName>
        <fullName evidence="6">Acetylornithine aminotransferase/putrescine aminotransferase</fullName>
    </submittedName>
</protein>
<keyword evidence="7" id="KW-1185">Reference proteome</keyword>
<name>A0A3D9UGW3_9GAMM</name>
<dbReference type="InterPro" id="IPR015422">
    <property type="entry name" value="PyrdxlP-dep_Trfase_small"/>
</dbReference>
<comment type="cofactor">
    <cofactor evidence="1">
        <name>pyridoxal 5'-phosphate</name>
        <dbReference type="ChEBI" id="CHEBI:597326"/>
    </cofactor>
</comment>
<keyword evidence="4 5" id="KW-0663">Pyridoxal phosphate</keyword>
<dbReference type="InterPro" id="IPR015421">
    <property type="entry name" value="PyrdxlP-dep_Trfase_major"/>
</dbReference>
<dbReference type="GO" id="GO:0042802">
    <property type="term" value="F:identical protein binding"/>
    <property type="evidence" value="ECO:0007669"/>
    <property type="project" value="TreeGrafter"/>
</dbReference>
<accession>A0A3D9UGW3</accession>
<dbReference type="PANTHER" id="PTHR11986">
    <property type="entry name" value="AMINOTRANSFERASE CLASS III"/>
    <property type="match status" value="1"/>
</dbReference>
<dbReference type="Gene3D" id="3.40.640.10">
    <property type="entry name" value="Type I PLP-dependent aspartate aminotransferase-like (Major domain)"/>
    <property type="match status" value="1"/>
</dbReference>
<dbReference type="SUPFAM" id="SSF53383">
    <property type="entry name" value="PLP-dependent transferases"/>
    <property type="match status" value="1"/>
</dbReference>